<sequence length="75" mass="8068">MHKSIAFGTTGMVLAAMGLVALKPAASQPAFTTPSQQEYCDTVHEWQNRGGLDGIDPDLLAVGSTDPDAYERWCQ</sequence>
<proteinExistence type="predicted"/>
<dbReference type="EMBL" id="JAGXFD010000001">
    <property type="protein sequence ID" value="MBZ9568342.1"/>
    <property type="molecule type" value="Genomic_DNA"/>
</dbReference>
<protein>
    <recommendedName>
        <fullName evidence="3">Secreted protein</fullName>
    </recommendedName>
</protein>
<comment type="caution">
    <text evidence="1">The sequence shown here is derived from an EMBL/GenBank/DDBJ whole genome shotgun (WGS) entry which is preliminary data.</text>
</comment>
<organism evidence="1 2">
    <name type="scientific">Modicisalibacter tunisiensis</name>
    <dbReference type="NCBI Taxonomy" id="390637"/>
    <lineage>
        <taxon>Bacteria</taxon>
        <taxon>Pseudomonadati</taxon>
        <taxon>Pseudomonadota</taxon>
        <taxon>Gammaproteobacteria</taxon>
        <taxon>Oceanospirillales</taxon>
        <taxon>Halomonadaceae</taxon>
        <taxon>Modicisalibacter</taxon>
    </lineage>
</organism>
<gene>
    <name evidence="1" type="ORF">KGQ91_11750</name>
</gene>
<evidence type="ECO:0000313" key="2">
    <source>
        <dbReference type="Proteomes" id="UP001319883"/>
    </source>
</evidence>
<dbReference type="Proteomes" id="UP001319883">
    <property type="component" value="Unassembled WGS sequence"/>
</dbReference>
<accession>A0ABS7X2Z7</accession>
<dbReference type="RefSeq" id="WP_163648801.1">
    <property type="nucleotide sequence ID" value="NZ_JAGXFC010000001.1"/>
</dbReference>
<keyword evidence="2" id="KW-1185">Reference proteome</keyword>
<evidence type="ECO:0008006" key="3">
    <source>
        <dbReference type="Google" id="ProtNLM"/>
    </source>
</evidence>
<reference evidence="1 2" key="1">
    <citation type="submission" date="2021-05" db="EMBL/GenBank/DDBJ databases">
        <title>Petroleum and Energy Research Collection (APPE): ex situ preservation of microbial diversity associated with the oil industry and exploitation of its biotechnological potential.</title>
        <authorList>
            <person name="Paixao C.T.M."/>
            <person name="Gomes M.B."/>
            <person name="Oliveira V.M."/>
        </authorList>
    </citation>
    <scope>NUCLEOTIDE SEQUENCE [LARGE SCALE GENOMIC DNA]</scope>
    <source>
        <strain evidence="1 2">LIT2</strain>
    </source>
</reference>
<name>A0ABS7X2Z7_9GAMM</name>
<evidence type="ECO:0000313" key="1">
    <source>
        <dbReference type="EMBL" id="MBZ9568342.1"/>
    </source>
</evidence>